<keyword evidence="7" id="KW-0408">Iron</keyword>
<keyword evidence="6 14" id="KW-0732">Signal</keyword>
<keyword evidence="18" id="KW-1185">Reference proteome</keyword>
<evidence type="ECO:0000256" key="10">
    <source>
        <dbReference type="ARBA" id="ARBA00023136"/>
    </source>
</evidence>
<evidence type="ECO:0000259" key="15">
    <source>
        <dbReference type="Pfam" id="PF00593"/>
    </source>
</evidence>
<dbReference type="InterPro" id="IPR000531">
    <property type="entry name" value="Beta-barrel_TonB"/>
</dbReference>
<dbReference type="PANTHER" id="PTHR32552:SF89">
    <property type="entry name" value="CATECHOLATE SIDEROPHORE RECEPTOR FIU"/>
    <property type="match status" value="1"/>
</dbReference>
<keyword evidence="10 12" id="KW-0472">Membrane</keyword>
<keyword evidence="5 12" id="KW-0812">Transmembrane</keyword>
<comment type="similarity">
    <text evidence="12 13">Belongs to the TonB-dependent receptor family.</text>
</comment>
<dbReference type="Pfam" id="PF13715">
    <property type="entry name" value="CarbopepD_reg_2"/>
    <property type="match status" value="1"/>
</dbReference>
<name>A0A1M4W8W9_9FLAO</name>
<protein>
    <submittedName>
        <fullName evidence="17">Outer membrane receptor proteins, mostly Fe transport</fullName>
    </submittedName>
</protein>
<dbReference type="SUPFAM" id="SSF49464">
    <property type="entry name" value="Carboxypeptidase regulatory domain-like"/>
    <property type="match status" value="1"/>
</dbReference>
<evidence type="ECO:0000256" key="4">
    <source>
        <dbReference type="ARBA" id="ARBA00022496"/>
    </source>
</evidence>
<evidence type="ECO:0000313" key="18">
    <source>
        <dbReference type="Proteomes" id="UP000184147"/>
    </source>
</evidence>
<dbReference type="Gene3D" id="2.170.130.10">
    <property type="entry name" value="TonB-dependent receptor, plug domain"/>
    <property type="match status" value="1"/>
</dbReference>
<keyword evidence="9 13" id="KW-0798">TonB box</keyword>
<dbReference type="GO" id="GO:0015344">
    <property type="term" value="F:siderophore uptake transmembrane transporter activity"/>
    <property type="evidence" value="ECO:0007669"/>
    <property type="project" value="TreeGrafter"/>
</dbReference>
<dbReference type="InterPro" id="IPR037066">
    <property type="entry name" value="Plug_dom_sf"/>
</dbReference>
<dbReference type="Pfam" id="PF00593">
    <property type="entry name" value="TonB_dep_Rec_b-barrel"/>
    <property type="match status" value="1"/>
</dbReference>
<keyword evidence="3 12" id="KW-1134">Transmembrane beta strand</keyword>
<dbReference type="Gene3D" id="2.60.40.1120">
    <property type="entry name" value="Carboxypeptidase-like, regulatory domain"/>
    <property type="match status" value="1"/>
</dbReference>
<keyword evidence="2 12" id="KW-0813">Transport</keyword>
<evidence type="ECO:0000256" key="14">
    <source>
        <dbReference type="SAM" id="SignalP"/>
    </source>
</evidence>
<dbReference type="PROSITE" id="PS52016">
    <property type="entry name" value="TONB_DEPENDENT_REC_3"/>
    <property type="match status" value="1"/>
</dbReference>
<evidence type="ECO:0000256" key="8">
    <source>
        <dbReference type="ARBA" id="ARBA00023065"/>
    </source>
</evidence>
<proteinExistence type="inferred from homology"/>
<keyword evidence="11 12" id="KW-0998">Cell outer membrane</keyword>
<dbReference type="OrthoDB" id="1122665at2"/>
<dbReference type="InterPro" id="IPR036942">
    <property type="entry name" value="Beta-barrel_TonB_sf"/>
</dbReference>
<feature type="signal peptide" evidence="14">
    <location>
        <begin position="1"/>
        <end position="25"/>
    </location>
</feature>
<gene>
    <name evidence="17" type="ORF">SAMN05444377_101216</name>
</gene>
<keyword evidence="8" id="KW-0406">Ion transport</keyword>
<evidence type="ECO:0000256" key="7">
    <source>
        <dbReference type="ARBA" id="ARBA00023004"/>
    </source>
</evidence>
<dbReference type="InterPro" id="IPR012910">
    <property type="entry name" value="Plug_dom"/>
</dbReference>
<dbReference type="GO" id="GO:0009279">
    <property type="term" value="C:cell outer membrane"/>
    <property type="evidence" value="ECO:0007669"/>
    <property type="project" value="UniProtKB-SubCell"/>
</dbReference>
<dbReference type="PANTHER" id="PTHR32552">
    <property type="entry name" value="FERRICHROME IRON RECEPTOR-RELATED"/>
    <property type="match status" value="1"/>
</dbReference>
<evidence type="ECO:0000256" key="6">
    <source>
        <dbReference type="ARBA" id="ARBA00022729"/>
    </source>
</evidence>
<dbReference type="EMBL" id="FQVQ01000001">
    <property type="protein sequence ID" value="SHE77676.1"/>
    <property type="molecule type" value="Genomic_DNA"/>
</dbReference>
<reference evidence="17 18" key="1">
    <citation type="submission" date="2016-11" db="EMBL/GenBank/DDBJ databases">
        <authorList>
            <person name="Jaros S."/>
            <person name="Januszkiewicz K."/>
            <person name="Wedrychowicz H."/>
        </authorList>
    </citation>
    <scope>NUCLEOTIDE SEQUENCE [LARGE SCALE GENOMIC DNA]</scope>
    <source>
        <strain evidence="17 18">DSM 25660</strain>
    </source>
</reference>
<evidence type="ECO:0000256" key="13">
    <source>
        <dbReference type="RuleBase" id="RU003357"/>
    </source>
</evidence>
<sequence length="879" mass="95127">MKKITNLLQKTLCFTMLLLVSQAFAQSGVLSGTITDTKGNALIGANVSAGSKSATTNENGSYTLSGLAEGKTTVTVTFIGYKTVVQEVAIKGATTANIQMEDESKSLDEVVVTGVVRQRTKLQSSVSVSSVNTAQIEQAAPRSTAEIFRSIAGIKAEPTGGEGNANITVRGIPIASGGAKFLQLHEDGLPVMQFGDVAFGNADIFVRNDQTLARVEAIRGGSASTLASNSPAGIINFISKDGKKEGGTLMQQVGVDFGQTRTDFEYGSPLSESLRFHVGGFYRQGEGPRNAGYTANLGGQFKANLTKEFKNGYVRLYVKYLNDKSIGYLPMPVKVSGTNANPNWSSVNGFDILQDTPHSALFLDNLTIGADGERRRSNIGDGMHPINTSFGAEMSFDLGDDWKVENRFRQNYIKGRFVSLFPAEVTTGGALATAFGVSNLTYANGPLAGTNFGTNSLAMRIHTFDTEINNFNNFTNDLKLSKKFGDVDLTLGYYRAFQNIGMSWLWNSYLMEVKGDNAALLNAGTATSNGLYAYGVPFWGNCCTRNYDANYDITAPYAAAQWKANEKLTVDASVRFDSGKARGTYAGATQAVNLDVNNNGVIDGPEASVSVVDNANRKPINYDYDYTSYSLGLNYLLNENQSLFGRYSRGGRANADRLLFGPNVLNSGAAVGGLSADMVDQAEIGYKRRGTNHTFYATAFYSKVSEQNWDFGGGAGGIRQIQREYNAMGLELEGSYRMKDFNIMGNVTYTKAEIASDALNPAVEGNRPRRQADFIYNIVPSYKFGGKRQHLVGFSVIGTTKAYAQDDNKLVMPGYAYVNPFLSFELTQGLSATVNINNVFDTIGITEVEEGSIIENQDNIVRARAINGRTTSLTLAYRF</sequence>
<evidence type="ECO:0000256" key="2">
    <source>
        <dbReference type="ARBA" id="ARBA00022448"/>
    </source>
</evidence>
<dbReference type="SUPFAM" id="SSF56935">
    <property type="entry name" value="Porins"/>
    <property type="match status" value="1"/>
</dbReference>
<dbReference type="RefSeq" id="WP_083544694.1">
    <property type="nucleotide sequence ID" value="NZ_FQVQ01000001.1"/>
</dbReference>
<feature type="domain" description="TonB-dependent receptor plug" evidence="16">
    <location>
        <begin position="122"/>
        <end position="234"/>
    </location>
</feature>
<evidence type="ECO:0000256" key="1">
    <source>
        <dbReference type="ARBA" id="ARBA00004571"/>
    </source>
</evidence>
<evidence type="ECO:0000256" key="11">
    <source>
        <dbReference type="ARBA" id="ARBA00023237"/>
    </source>
</evidence>
<dbReference type="Proteomes" id="UP000184147">
    <property type="component" value="Unassembled WGS sequence"/>
</dbReference>
<dbReference type="STRING" id="1124188.SAMN05444377_101216"/>
<dbReference type="InterPro" id="IPR039426">
    <property type="entry name" value="TonB-dep_rcpt-like"/>
</dbReference>
<evidence type="ECO:0000313" key="17">
    <source>
        <dbReference type="EMBL" id="SHE77676.1"/>
    </source>
</evidence>
<keyword evidence="4" id="KW-0410">Iron transport</keyword>
<dbReference type="Pfam" id="PF07715">
    <property type="entry name" value="Plug"/>
    <property type="match status" value="1"/>
</dbReference>
<evidence type="ECO:0000256" key="12">
    <source>
        <dbReference type="PROSITE-ProRule" id="PRU01360"/>
    </source>
</evidence>
<evidence type="ECO:0000256" key="3">
    <source>
        <dbReference type="ARBA" id="ARBA00022452"/>
    </source>
</evidence>
<evidence type="ECO:0000256" key="9">
    <source>
        <dbReference type="ARBA" id="ARBA00023077"/>
    </source>
</evidence>
<dbReference type="Gene3D" id="2.40.170.20">
    <property type="entry name" value="TonB-dependent receptor, beta-barrel domain"/>
    <property type="match status" value="1"/>
</dbReference>
<evidence type="ECO:0000259" key="16">
    <source>
        <dbReference type="Pfam" id="PF07715"/>
    </source>
</evidence>
<dbReference type="InterPro" id="IPR008969">
    <property type="entry name" value="CarboxyPept-like_regulatory"/>
</dbReference>
<keyword evidence="17" id="KW-0675">Receptor</keyword>
<feature type="domain" description="TonB-dependent receptor-like beta-barrel" evidence="15">
    <location>
        <begin position="358"/>
        <end position="839"/>
    </location>
</feature>
<comment type="subcellular location">
    <subcellularLocation>
        <location evidence="1 12">Cell outer membrane</location>
        <topology evidence="1 12">Multi-pass membrane protein</topology>
    </subcellularLocation>
</comment>
<feature type="chain" id="PRO_5012024945" evidence="14">
    <location>
        <begin position="26"/>
        <end position="879"/>
    </location>
</feature>
<accession>A0A1M4W8W9</accession>
<organism evidence="17 18">
    <name type="scientific">Flavobacterium fontis</name>
    <dbReference type="NCBI Taxonomy" id="1124188"/>
    <lineage>
        <taxon>Bacteria</taxon>
        <taxon>Pseudomonadati</taxon>
        <taxon>Bacteroidota</taxon>
        <taxon>Flavobacteriia</taxon>
        <taxon>Flavobacteriales</taxon>
        <taxon>Flavobacteriaceae</taxon>
        <taxon>Flavobacterium</taxon>
    </lineage>
</organism>
<dbReference type="AlphaFoldDB" id="A0A1M4W8W9"/>
<evidence type="ECO:0000256" key="5">
    <source>
        <dbReference type="ARBA" id="ARBA00022692"/>
    </source>
</evidence>